<dbReference type="InterPro" id="IPR045324">
    <property type="entry name" value="Small_multidrug_res"/>
</dbReference>
<keyword evidence="1 2" id="KW-0812">Transmembrane</keyword>
<comment type="similarity">
    <text evidence="1">Belongs to the drug/metabolite transporter (DMT) superfamily. Small multidrug resistance (SMR) (TC 2.A.7.1) family.</text>
</comment>
<dbReference type="EMBL" id="JBHRZT010000020">
    <property type="protein sequence ID" value="MFC3883285.1"/>
    <property type="molecule type" value="Genomic_DNA"/>
</dbReference>
<evidence type="ECO:0000313" key="3">
    <source>
        <dbReference type="EMBL" id="MFC3883285.1"/>
    </source>
</evidence>
<gene>
    <name evidence="3" type="ORF">ACFOU2_07020</name>
</gene>
<protein>
    <submittedName>
        <fullName evidence="3">SMR family transporter</fullName>
    </submittedName>
</protein>
<proteinExistence type="inferred from homology"/>
<keyword evidence="4" id="KW-1185">Reference proteome</keyword>
<keyword evidence="2" id="KW-0472">Membrane</keyword>
<reference evidence="4" key="1">
    <citation type="journal article" date="2019" name="Int. J. Syst. Evol. Microbiol.">
        <title>The Global Catalogue of Microorganisms (GCM) 10K type strain sequencing project: providing services to taxonomists for standard genome sequencing and annotation.</title>
        <authorList>
            <consortium name="The Broad Institute Genomics Platform"/>
            <consortium name="The Broad Institute Genome Sequencing Center for Infectious Disease"/>
            <person name="Wu L."/>
            <person name="Ma J."/>
        </authorList>
    </citation>
    <scope>NUCLEOTIDE SEQUENCE [LARGE SCALE GENOMIC DNA]</scope>
    <source>
        <strain evidence="4">CCUG 61889</strain>
    </source>
</reference>
<accession>A0ABV8B064</accession>
<dbReference type="Pfam" id="PF00893">
    <property type="entry name" value="Multi_Drug_Res"/>
    <property type="match status" value="1"/>
</dbReference>
<name>A0ABV8B064_9BACI</name>
<sequence>MHIEAYAVWSGVSTAAIALIGVLIWKEKIYINPRKEFDMSQKRPCQILYA</sequence>
<evidence type="ECO:0000313" key="4">
    <source>
        <dbReference type="Proteomes" id="UP001595752"/>
    </source>
</evidence>
<feature type="transmembrane region" description="Helical" evidence="2">
    <location>
        <begin position="6"/>
        <end position="25"/>
    </location>
</feature>
<comment type="subcellular location">
    <subcellularLocation>
        <location evidence="1">Cell membrane</location>
        <topology evidence="1">Multi-pass membrane protein</topology>
    </subcellularLocation>
</comment>
<keyword evidence="2" id="KW-1133">Transmembrane helix</keyword>
<organism evidence="3 4">
    <name type="scientific">Bacillus songklensis</name>
    <dbReference type="NCBI Taxonomy" id="1069116"/>
    <lineage>
        <taxon>Bacteria</taxon>
        <taxon>Bacillati</taxon>
        <taxon>Bacillota</taxon>
        <taxon>Bacilli</taxon>
        <taxon>Bacillales</taxon>
        <taxon>Bacillaceae</taxon>
        <taxon>Bacillus</taxon>
    </lineage>
</organism>
<comment type="caution">
    <text evidence="3">The sequence shown here is derived from an EMBL/GenBank/DDBJ whole genome shotgun (WGS) entry which is preliminary data.</text>
</comment>
<dbReference type="RefSeq" id="WP_377913628.1">
    <property type="nucleotide sequence ID" value="NZ_JBHRZT010000020.1"/>
</dbReference>
<dbReference type="Proteomes" id="UP001595752">
    <property type="component" value="Unassembled WGS sequence"/>
</dbReference>
<evidence type="ECO:0000256" key="2">
    <source>
        <dbReference type="SAM" id="Phobius"/>
    </source>
</evidence>
<evidence type="ECO:0000256" key="1">
    <source>
        <dbReference type="RuleBase" id="RU003942"/>
    </source>
</evidence>